<evidence type="ECO:0000259" key="2">
    <source>
        <dbReference type="Pfam" id="PF10360"/>
    </source>
</evidence>
<feature type="region of interest" description="Disordered" evidence="1">
    <location>
        <begin position="468"/>
        <end position="835"/>
    </location>
</feature>
<feature type="compositionally biased region" description="Polar residues" evidence="1">
    <location>
        <begin position="490"/>
        <end position="504"/>
    </location>
</feature>
<dbReference type="EMBL" id="VDEP01000404">
    <property type="protein sequence ID" value="KAA1090235.1"/>
    <property type="molecule type" value="Genomic_DNA"/>
</dbReference>
<feature type="compositionally biased region" description="Basic and acidic residues" evidence="1">
    <location>
        <begin position="711"/>
        <end position="733"/>
    </location>
</feature>
<feature type="compositionally biased region" description="Polar residues" evidence="1">
    <location>
        <begin position="40"/>
        <end position="52"/>
    </location>
</feature>
<evidence type="ECO:0000313" key="4">
    <source>
        <dbReference type="Proteomes" id="UP000325313"/>
    </source>
</evidence>
<protein>
    <recommendedName>
        <fullName evidence="2">DUF2433 domain-containing protein</fullName>
    </recommendedName>
</protein>
<feature type="compositionally biased region" description="Low complexity" evidence="1">
    <location>
        <begin position="10"/>
        <end position="35"/>
    </location>
</feature>
<evidence type="ECO:0000256" key="1">
    <source>
        <dbReference type="SAM" id="MobiDB-lite"/>
    </source>
</evidence>
<feature type="compositionally biased region" description="Low complexity" evidence="1">
    <location>
        <begin position="735"/>
        <end position="748"/>
    </location>
</feature>
<dbReference type="PANTHER" id="PTHR31987:SF11">
    <property type="entry name" value="DUF2433 DOMAIN-CONTAINING PROTEIN"/>
    <property type="match status" value="1"/>
</dbReference>
<feature type="compositionally biased region" description="Low complexity" evidence="1">
    <location>
        <begin position="797"/>
        <end position="835"/>
    </location>
</feature>
<dbReference type="PANTHER" id="PTHR31987">
    <property type="entry name" value="GLUTAMINASE A-RELATED"/>
    <property type="match status" value="1"/>
</dbReference>
<sequence>MPAPAPALPPLHSNPNPNHNPNHNSKPNNLNSSNNEHQKPTTTGNSPNNLNTNGLSNRIDLLDSEHGRILCIADLRGAISQINHLAKQFNAVAVIHSGDFGFYEPSSLDRISDRTLRHLIQYSSLITSQFRSQLLAPSMNAHSIRQMILSPPQPSSSSSPEPTNQTQNSSAEFPLSEFPDLLTGKLKLDVPVYTVWGACEDVSILEKIRAAGPSLLKTSSQPAKASESNQKLGALSAYSIPNLTVLDEATTRCLVLGGIRLRLFGLGGAVVPHKLFDNGEGAATIAGGQGTMWTSILQIGEVIDTAQRVYDPTETRLLISHASPGREGLLAQLALVLKADLTISAGLHFRYGVSYNEFSVQHDQEAFRAKLLHAKATFNEIWDTVKNQVDAVIDDHQRQLLSNALAVANRVPAPPPPGSGTATEEPAWKNSWNWNLPDAAYGSLILDIKEGRIGAEMRSQGFNFAYRSQAQSKPPSTPSQINPRTPVAHVSTSAANPSDNQGPQSLARPPNQSSSQAPSSYGNKSMPSNLVSGHTKNPSSQQHQPESSTPPAPGGPNNHAPRSHQQHGGNHGNQSNGRNPNQNSNPQHRYSKSREDRRDEGLRTPTSTLSNSGPLGADSSAKSATQARPRFGADEPTKNSNPGNQDSTASTGVSPAPSRKSSFAGKKKKGSSGGQTAGSRSDTDRAAPDKGDGDAETGTAKNGTTSVGPAKEVKGKIDSGLAEEKTDSSDKLVKSNTNSTESTPTTMNGDGANNHNYRGRPGSRGRGSQGQYNMRNNRGGRGGGRGMDRGEGFNSRPAGPGLVGPALAGAGIGNKSSNNNNSSTTSGTTGAGDNK</sequence>
<dbReference type="InterPro" id="IPR052743">
    <property type="entry name" value="Glutaminase_GtaA"/>
</dbReference>
<organism evidence="3 4">
    <name type="scientific">Puccinia graminis f. sp. tritici</name>
    <dbReference type="NCBI Taxonomy" id="56615"/>
    <lineage>
        <taxon>Eukaryota</taxon>
        <taxon>Fungi</taxon>
        <taxon>Dikarya</taxon>
        <taxon>Basidiomycota</taxon>
        <taxon>Pucciniomycotina</taxon>
        <taxon>Pucciniomycetes</taxon>
        <taxon>Pucciniales</taxon>
        <taxon>Pucciniaceae</taxon>
        <taxon>Puccinia</taxon>
    </lineage>
</organism>
<feature type="region of interest" description="Disordered" evidence="1">
    <location>
        <begin position="1"/>
        <end position="52"/>
    </location>
</feature>
<reference evidence="3 4" key="1">
    <citation type="submission" date="2019-05" db="EMBL/GenBank/DDBJ databases">
        <title>Emergence of the Ug99 lineage of the wheat stem rust pathogen through somatic hybridization.</title>
        <authorList>
            <person name="Li F."/>
            <person name="Upadhyaya N.M."/>
            <person name="Sperschneider J."/>
            <person name="Matny O."/>
            <person name="Nguyen-Phuc H."/>
            <person name="Mago R."/>
            <person name="Raley C."/>
            <person name="Miller M.E."/>
            <person name="Silverstein K.A.T."/>
            <person name="Henningsen E."/>
            <person name="Hirsch C.D."/>
            <person name="Visser B."/>
            <person name="Pretorius Z.A."/>
            <person name="Steffenson B.J."/>
            <person name="Schwessinger B."/>
            <person name="Dodds P.N."/>
            <person name="Figueroa M."/>
        </authorList>
    </citation>
    <scope>NUCLEOTIDE SEQUENCE [LARGE SCALE GENOMIC DNA]</scope>
    <source>
        <strain evidence="3 4">Ug99</strain>
    </source>
</reference>
<dbReference type="Proteomes" id="UP000325313">
    <property type="component" value="Unassembled WGS sequence"/>
</dbReference>
<feature type="compositionally biased region" description="Basic and acidic residues" evidence="1">
    <location>
        <begin position="681"/>
        <end position="693"/>
    </location>
</feature>
<feature type="compositionally biased region" description="Polar residues" evidence="1">
    <location>
        <begin position="468"/>
        <end position="483"/>
    </location>
</feature>
<feature type="domain" description="DUF2433" evidence="2">
    <location>
        <begin position="351"/>
        <end position="467"/>
    </location>
</feature>
<proteinExistence type="predicted"/>
<evidence type="ECO:0000313" key="3">
    <source>
        <dbReference type="EMBL" id="KAA1090235.1"/>
    </source>
</evidence>
<feature type="compositionally biased region" description="Basic and acidic residues" evidence="1">
    <location>
        <begin position="592"/>
        <end position="602"/>
    </location>
</feature>
<comment type="caution">
    <text evidence="3">The sequence shown here is derived from an EMBL/GenBank/DDBJ whole genome shotgun (WGS) entry which is preliminary data.</text>
</comment>
<feature type="compositionally biased region" description="Polar residues" evidence="1">
    <location>
        <begin position="521"/>
        <end position="547"/>
    </location>
</feature>
<name>A0A5B0NLM5_PUCGR</name>
<feature type="compositionally biased region" description="Low complexity" evidence="1">
    <location>
        <begin position="566"/>
        <end position="579"/>
    </location>
</feature>
<dbReference type="InterPro" id="IPR018829">
    <property type="entry name" value="DUF2433"/>
</dbReference>
<dbReference type="Pfam" id="PF10360">
    <property type="entry name" value="DUF2433"/>
    <property type="match status" value="1"/>
</dbReference>
<feature type="compositionally biased region" description="Polar residues" evidence="1">
    <location>
        <begin position="638"/>
        <end position="653"/>
    </location>
</feature>
<dbReference type="AlphaFoldDB" id="A0A5B0NLM5"/>
<gene>
    <name evidence="3" type="ORF">PGTUg99_037368</name>
</gene>
<feature type="region of interest" description="Disordered" evidence="1">
    <location>
        <begin position="149"/>
        <end position="171"/>
    </location>
</feature>
<feature type="compositionally biased region" description="Low complexity" evidence="1">
    <location>
        <begin position="509"/>
        <end position="520"/>
    </location>
</feature>
<accession>A0A5B0NLM5</accession>
<feature type="compositionally biased region" description="Polar residues" evidence="1">
    <location>
        <begin position="604"/>
        <end position="613"/>
    </location>
</feature>